<evidence type="ECO:0008006" key="4">
    <source>
        <dbReference type="Google" id="ProtNLM"/>
    </source>
</evidence>
<protein>
    <recommendedName>
        <fullName evidence="4">Secreted protein</fullName>
    </recommendedName>
</protein>
<dbReference type="Proteomes" id="UP001203852">
    <property type="component" value="Unassembled WGS sequence"/>
</dbReference>
<name>A0AAN6DYL9_9EURO</name>
<evidence type="ECO:0000313" key="3">
    <source>
        <dbReference type="Proteomes" id="UP001203852"/>
    </source>
</evidence>
<accession>A0AAN6DYL9</accession>
<comment type="caution">
    <text evidence="2">The sequence shown here is derived from an EMBL/GenBank/DDBJ whole genome shotgun (WGS) entry which is preliminary data.</text>
</comment>
<dbReference type="AlphaFoldDB" id="A0AAN6DYL9"/>
<feature type="signal peptide" evidence="1">
    <location>
        <begin position="1"/>
        <end position="20"/>
    </location>
</feature>
<keyword evidence="1" id="KW-0732">Signal</keyword>
<evidence type="ECO:0000256" key="1">
    <source>
        <dbReference type="SAM" id="SignalP"/>
    </source>
</evidence>
<feature type="chain" id="PRO_5043025925" description="Secreted protein" evidence="1">
    <location>
        <begin position="21"/>
        <end position="82"/>
    </location>
</feature>
<dbReference type="EMBL" id="MU404353">
    <property type="protein sequence ID" value="KAI1614473.1"/>
    <property type="molecule type" value="Genomic_DNA"/>
</dbReference>
<keyword evidence="3" id="KW-1185">Reference proteome</keyword>
<organism evidence="2 3">
    <name type="scientific">Exophiala viscosa</name>
    <dbReference type="NCBI Taxonomy" id="2486360"/>
    <lineage>
        <taxon>Eukaryota</taxon>
        <taxon>Fungi</taxon>
        <taxon>Dikarya</taxon>
        <taxon>Ascomycota</taxon>
        <taxon>Pezizomycotina</taxon>
        <taxon>Eurotiomycetes</taxon>
        <taxon>Chaetothyriomycetidae</taxon>
        <taxon>Chaetothyriales</taxon>
        <taxon>Herpotrichiellaceae</taxon>
        <taxon>Exophiala</taxon>
    </lineage>
</organism>
<reference evidence="2" key="1">
    <citation type="journal article" date="2022" name="bioRxiv">
        <title>Deciphering the potential niche of two novel black yeast fungi from a biological soil crust based on their genomes, phenotypes, and melanin regulation.</title>
        <authorList>
            <consortium name="DOE Joint Genome Institute"/>
            <person name="Carr E.C."/>
            <person name="Barton Q."/>
            <person name="Grambo S."/>
            <person name="Sullivan M."/>
            <person name="Renfro C.M."/>
            <person name="Kuo A."/>
            <person name="Pangilinan J."/>
            <person name="Lipzen A."/>
            <person name="Keymanesh K."/>
            <person name="Savage E."/>
            <person name="Barry K."/>
            <person name="Grigoriev I.V."/>
            <person name="Riekhof W.R."/>
            <person name="Harris S.S."/>
        </authorList>
    </citation>
    <scope>NUCLEOTIDE SEQUENCE</scope>
    <source>
        <strain evidence="2">JF 03-4F</strain>
    </source>
</reference>
<gene>
    <name evidence="2" type="ORF">EDD36DRAFT_229870</name>
</gene>
<proteinExistence type="predicted"/>
<sequence length="82" mass="9531">MGKRFMAISVWLCIILDIDTWTFSKRSTSSVTPWECVLGHLARRSGMETSSRRHENINGIYWIYQARPLKIRVAESAFSHTE</sequence>
<evidence type="ECO:0000313" key="2">
    <source>
        <dbReference type="EMBL" id="KAI1614473.1"/>
    </source>
</evidence>